<dbReference type="InterPro" id="IPR006214">
    <property type="entry name" value="Bax_inhibitor_1-related"/>
</dbReference>
<feature type="transmembrane region" description="Helical" evidence="5">
    <location>
        <begin position="47"/>
        <end position="69"/>
    </location>
</feature>
<dbReference type="Proteomes" id="UP000007882">
    <property type="component" value="Chromosome"/>
</dbReference>
<organism evidence="6 7">
    <name type="scientific">Actinoplanes missouriensis (strain ATCC 14538 / DSM 43046 / CBS 188.64 / JCM 3121 / NBRC 102363 / NCIMB 12654 / NRRL B-3342 / UNCC 431)</name>
    <dbReference type="NCBI Taxonomy" id="512565"/>
    <lineage>
        <taxon>Bacteria</taxon>
        <taxon>Bacillati</taxon>
        <taxon>Actinomycetota</taxon>
        <taxon>Actinomycetes</taxon>
        <taxon>Micromonosporales</taxon>
        <taxon>Micromonosporaceae</taxon>
        <taxon>Actinoplanes</taxon>
    </lineage>
</organism>
<evidence type="ECO:0000256" key="4">
    <source>
        <dbReference type="ARBA" id="ARBA00023136"/>
    </source>
</evidence>
<dbReference type="eggNOG" id="COG0670">
    <property type="taxonomic scope" value="Bacteria"/>
</dbReference>
<dbReference type="PATRIC" id="fig|512565.3.peg.3900"/>
<keyword evidence="4 5" id="KW-0472">Membrane</keyword>
<protein>
    <submittedName>
        <fullName evidence="6">Uncharacterized protein</fullName>
    </submittedName>
</protein>
<feature type="transmembrane region" description="Helical" evidence="5">
    <location>
        <begin position="19"/>
        <end position="35"/>
    </location>
</feature>
<name>I0H7Z2_ACTM4</name>
<dbReference type="GO" id="GO:0016020">
    <property type="term" value="C:membrane"/>
    <property type="evidence" value="ECO:0007669"/>
    <property type="project" value="UniProtKB-SubCell"/>
</dbReference>
<evidence type="ECO:0000256" key="1">
    <source>
        <dbReference type="ARBA" id="ARBA00004141"/>
    </source>
</evidence>
<keyword evidence="2 5" id="KW-0812">Transmembrane</keyword>
<evidence type="ECO:0000256" key="5">
    <source>
        <dbReference type="SAM" id="Phobius"/>
    </source>
</evidence>
<accession>I0H7Z2</accession>
<keyword evidence="7" id="KW-1185">Reference proteome</keyword>
<evidence type="ECO:0000256" key="2">
    <source>
        <dbReference type="ARBA" id="ARBA00022692"/>
    </source>
</evidence>
<reference evidence="6 7" key="1">
    <citation type="submission" date="2012-02" db="EMBL/GenBank/DDBJ databases">
        <title>Complete genome sequence of Actinoplanes missouriensis 431 (= NBRC 102363).</title>
        <authorList>
            <person name="Ohnishi Y."/>
            <person name="Ishikawa J."/>
            <person name="Sekine M."/>
            <person name="Hosoyama A."/>
            <person name="Harada T."/>
            <person name="Narita H."/>
            <person name="Hata T."/>
            <person name="Konno Y."/>
            <person name="Tutikane K."/>
            <person name="Fujita N."/>
            <person name="Horinouchi S."/>
            <person name="Hayakawa M."/>
        </authorList>
    </citation>
    <scope>NUCLEOTIDE SEQUENCE [LARGE SCALE GENOMIC DNA]</scope>
    <source>
        <strain evidence="7">ATCC 14538 / DSM 43046 / CBS 188.64 / JCM 3121 / NBRC 102363 / NCIMB 12654 / NRRL B-3342 / UNCC 431</strain>
    </source>
</reference>
<dbReference type="STRING" id="512565.AMIS_39090"/>
<dbReference type="Pfam" id="PF01027">
    <property type="entry name" value="Bax1-I"/>
    <property type="match status" value="1"/>
</dbReference>
<proteinExistence type="predicted"/>
<dbReference type="AlphaFoldDB" id="I0H7Z2"/>
<dbReference type="EMBL" id="AP012319">
    <property type="protein sequence ID" value="BAL89129.1"/>
    <property type="molecule type" value="Genomic_DNA"/>
</dbReference>
<dbReference type="HOGENOM" id="CLU_2646354_0_0_11"/>
<evidence type="ECO:0000256" key="3">
    <source>
        <dbReference type="ARBA" id="ARBA00022989"/>
    </source>
</evidence>
<dbReference type="KEGG" id="ams:AMIS_39090"/>
<keyword evidence="3 5" id="KW-1133">Transmembrane helix</keyword>
<evidence type="ECO:0000313" key="6">
    <source>
        <dbReference type="EMBL" id="BAL89129.1"/>
    </source>
</evidence>
<evidence type="ECO:0000313" key="7">
    <source>
        <dbReference type="Proteomes" id="UP000007882"/>
    </source>
</evidence>
<gene>
    <name evidence="6" type="ordered locus">AMIS_39090</name>
</gene>
<sequence length="76" mass="8270">MGGCWHEPIRCTGNGCADLLGAGLAIFVGPIVIDFQRLRRSSDVESAPLLAASIFLDILNVFLFFLQIFSGGRDNR</sequence>
<comment type="subcellular location">
    <subcellularLocation>
        <location evidence="1">Membrane</location>
        <topology evidence="1">Multi-pass membrane protein</topology>
    </subcellularLocation>
</comment>